<dbReference type="PANTHER" id="PTHR37809:SF1">
    <property type="entry name" value="RIBOSOMAL PROTEIN S12 METHYLTHIOTRANSFERASE ACCESSORY FACTOR YCAO"/>
    <property type="match status" value="1"/>
</dbReference>
<organism evidence="2 3">
    <name type="scientific">Fodinibacter luteus</name>
    <dbReference type="NCBI Taxonomy" id="552064"/>
    <lineage>
        <taxon>Bacteria</taxon>
        <taxon>Bacillati</taxon>
        <taxon>Actinomycetota</taxon>
        <taxon>Actinomycetes</taxon>
        <taxon>Micrococcales</taxon>
        <taxon>Intrasporangiaceae</taxon>
        <taxon>Fodinibacter (ex Wang et al. 2009)</taxon>
    </lineage>
</organism>
<gene>
    <name evidence="2" type="ORF">GCM10023168_13830</name>
</gene>
<protein>
    <submittedName>
        <fullName evidence="2">YcaO-like family protein</fullName>
    </submittedName>
</protein>
<feature type="domain" description="YcaO" evidence="1">
    <location>
        <begin position="51"/>
        <end position="390"/>
    </location>
</feature>
<dbReference type="Gene3D" id="3.30.1330.230">
    <property type="match status" value="1"/>
</dbReference>
<evidence type="ECO:0000313" key="2">
    <source>
        <dbReference type="EMBL" id="GAA4402878.1"/>
    </source>
</evidence>
<keyword evidence="3" id="KW-1185">Reference proteome</keyword>
<evidence type="ECO:0000313" key="3">
    <source>
        <dbReference type="Proteomes" id="UP001500945"/>
    </source>
</evidence>
<accession>A0ABP8KAJ4</accession>
<dbReference type="Proteomes" id="UP001500945">
    <property type="component" value="Unassembled WGS sequence"/>
</dbReference>
<proteinExistence type="predicted"/>
<dbReference type="EMBL" id="BAABGM010000009">
    <property type="protein sequence ID" value="GAA4402878.1"/>
    <property type="molecule type" value="Genomic_DNA"/>
</dbReference>
<dbReference type="NCBIfam" id="TIGR00702">
    <property type="entry name" value="YcaO-type kinase domain"/>
    <property type="match status" value="1"/>
</dbReference>
<name>A0ABP8KAJ4_9MICO</name>
<evidence type="ECO:0000259" key="1">
    <source>
        <dbReference type="PROSITE" id="PS51664"/>
    </source>
</evidence>
<dbReference type="Pfam" id="PF02624">
    <property type="entry name" value="YcaO"/>
    <property type="match status" value="1"/>
</dbReference>
<dbReference type="InterPro" id="IPR003776">
    <property type="entry name" value="YcaO-like_dom"/>
</dbReference>
<sequence>MHPAQTLERLAPHLERVGITRVANITGLDRVGIPVAVAVRPNARSLSVSQGKGLDIDAAKASAVGESLEAHHAEFNDCLVRLESYEHLRRTLPSVDPERLPLSRTTTYTPWQPIPWTLGRSLPGGEPVWVPYELVHANACLPRVPGSGCFVCSTNGLAAGNTIGEATLHALCEAVERDACALWEHRPWDERRATELDPATVSDPSCRELLDRFDAADIDVLVWDVTSDLPLPCYRVIVLDRQADPLIAPYPAAFGAGCHPDPGVALTRALTEAAQSRLTVISGARDDLTRERYRAFQSPQAIRTYREMARSWSGRASFTEPVLPSAGSVDEDLSLCLDALADAGLGEVVVVDLSRDDLPVSVVRVLALDLEGPVESPSYRPGPRALARQP</sequence>
<dbReference type="RefSeq" id="WP_345203932.1">
    <property type="nucleotide sequence ID" value="NZ_BAABGM010000009.1"/>
</dbReference>
<reference evidence="3" key="1">
    <citation type="journal article" date="2019" name="Int. J. Syst. Evol. Microbiol.">
        <title>The Global Catalogue of Microorganisms (GCM) 10K type strain sequencing project: providing services to taxonomists for standard genome sequencing and annotation.</title>
        <authorList>
            <consortium name="The Broad Institute Genomics Platform"/>
            <consortium name="The Broad Institute Genome Sequencing Center for Infectious Disease"/>
            <person name="Wu L."/>
            <person name="Ma J."/>
        </authorList>
    </citation>
    <scope>NUCLEOTIDE SEQUENCE [LARGE SCALE GENOMIC DNA]</scope>
    <source>
        <strain evidence="3">JCM 17809</strain>
    </source>
</reference>
<dbReference type="PROSITE" id="PS51664">
    <property type="entry name" value="YCAO"/>
    <property type="match status" value="1"/>
</dbReference>
<comment type="caution">
    <text evidence="2">The sequence shown here is derived from an EMBL/GenBank/DDBJ whole genome shotgun (WGS) entry which is preliminary data.</text>
</comment>
<dbReference type="PANTHER" id="PTHR37809">
    <property type="entry name" value="RIBOSOMAL PROTEIN S12 METHYLTHIOTRANSFERASE ACCESSORY FACTOR YCAO"/>
    <property type="match status" value="1"/>
</dbReference>